<keyword evidence="4" id="KW-1185">Reference proteome</keyword>
<feature type="compositionally biased region" description="Low complexity" evidence="1">
    <location>
        <begin position="666"/>
        <end position="675"/>
    </location>
</feature>
<dbReference type="AlphaFoldDB" id="A0AA36D1P5"/>
<feature type="region of interest" description="Disordered" evidence="1">
    <location>
        <begin position="1035"/>
        <end position="1084"/>
    </location>
</feature>
<feature type="region of interest" description="Disordered" evidence="1">
    <location>
        <begin position="914"/>
        <end position="979"/>
    </location>
</feature>
<dbReference type="Pfam" id="PF00169">
    <property type="entry name" value="PH"/>
    <property type="match status" value="1"/>
</dbReference>
<feature type="compositionally biased region" description="Polar residues" evidence="1">
    <location>
        <begin position="965"/>
        <end position="974"/>
    </location>
</feature>
<feature type="region of interest" description="Disordered" evidence="1">
    <location>
        <begin position="552"/>
        <end position="571"/>
    </location>
</feature>
<dbReference type="Gene3D" id="2.30.29.30">
    <property type="entry name" value="Pleckstrin-homology domain (PH domain)/Phosphotyrosine-binding domain (PTB)"/>
    <property type="match status" value="2"/>
</dbReference>
<dbReference type="Proteomes" id="UP001177023">
    <property type="component" value="Unassembled WGS sequence"/>
</dbReference>
<gene>
    <name evidence="3" type="ORF">MSPICULIGERA_LOCUS17314</name>
</gene>
<feature type="region of interest" description="Disordered" evidence="1">
    <location>
        <begin position="610"/>
        <end position="695"/>
    </location>
</feature>
<feature type="compositionally biased region" description="Low complexity" evidence="1">
    <location>
        <begin position="621"/>
        <end position="639"/>
    </location>
</feature>
<dbReference type="SMART" id="SM00233">
    <property type="entry name" value="PH"/>
    <property type="match status" value="1"/>
</dbReference>
<name>A0AA36D1P5_9BILA</name>
<feature type="compositionally biased region" description="Basic residues" evidence="1">
    <location>
        <begin position="610"/>
        <end position="619"/>
    </location>
</feature>
<sequence length="1084" mass="117532">MPTGSLEEDPGVLKSGVITALWPPSKSKKSYYAVLVERALELHESEKNYRHKKKAAKHTIDLSVAFNVHTDHFDPKLKRCMSLTGPDDTLLIKAENDQATDEWYSALLDATIPARATRLGRPVQALEFFEYVWDVEVVAQPKFKKPLKPEERNICEKTPGLAGPKRLCFYAHTIILCKRRIEPATHNLPNSCVPPFSMDDFLELSRQYIATFGCHEKFFMIKMGRGSTMGACELWAQCESEEVARDIYAKLNCIIEREAEKKKKLGNGPVIQQLPFQSSRHYRDRLNTEPNKPKTSGSFSSTYRDRRVGSPSSFNGSIGSRKPSNPGFYDGEKPRQAYGYDNPFVARAVGAGPSGRGMGSFGSIPGGKGPSRRPSEEVSRKNTPRDGKPIGLEALVRLQPTSSQSTMEETEDSGGTLRLETGSTRDPDTISNNSKRSFAVEAIIERRQPSTSEDTDIEGTSSCSSTMGVQPAEDYAQMEAAEWMVDGTTYLKPKDRQFHLDEVRSYVSDSSDSCYSSMANNPGATLNKPGHQPPRAYSFGARTVPQAAKELGVSSGGQVTSADSGASLESASKEALARSGLLAPQDTADPRQRAFSLGSKNLFIRPLRKLSQHANRSTRHSQTTASGASLASSSNASSTGQPTASSSTHQISYSNISAAEPEGRNRSGSFGSGRSTPFNKRGGSVGGSGVVERGPQSHDHLVEIDFGGGVGYTGSGSVHSIDSPSRSRASSIGTKNEVQSPAQPLPPGQTIVTVQQLPATPQQTALPPLPEPVKESPESKLSPEPQSPKREEAPPLEERASKQQVPPALPPKTNLPTRNASKSHHELKVRQGKDYGDYVPTQINDPAVFVQAGAAEEVAALVGQPHPTSMPIELNRQAFETIQETASGNNSRASSRTSLNKLCINDDEDSYAMMESREREVERAVARSPFAPSPRERSNSRDRGGHHARTPISDDNDDYVGFIASSRNSTNDPTSVDDHRLTISPAVTRAFVAKPQGQMTAPSDALCKASSVPLQMNEGVSASGINYAMLQVNPEAKSQSCQPRRSRSRSGASPTRFGSRTSSAVPTSPPEDRPEYTILDHSQS</sequence>
<reference evidence="3" key="1">
    <citation type="submission" date="2023-06" db="EMBL/GenBank/DDBJ databases">
        <authorList>
            <person name="Delattre M."/>
        </authorList>
    </citation>
    <scope>NUCLEOTIDE SEQUENCE</scope>
    <source>
        <strain evidence="3">AF72</strain>
    </source>
</reference>
<feature type="compositionally biased region" description="Basic and acidic residues" evidence="1">
    <location>
        <begin position="934"/>
        <end position="945"/>
    </location>
</feature>
<dbReference type="EMBL" id="CATQJA010002655">
    <property type="protein sequence ID" value="CAJ0579081.1"/>
    <property type="molecule type" value="Genomic_DNA"/>
</dbReference>
<feature type="region of interest" description="Disordered" evidence="1">
    <location>
        <begin position="715"/>
        <end position="833"/>
    </location>
</feature>
<feature type="compositionally biased region" description="Polar residues" evidence="1">
    <location>
        <begin position="640"/>
        <end position="657"/>
    </location>
</feature>
<feature type="compositionally biased region" description="Gly residues" evidence="1">
    <location>
        <begin position="352"/>
        <end position="369"/>
    </location>
</feature>
<feature type="compositionally biased region" description="Polar residues" evidence="1">
    <location>
        <begin position="750"/>
        <end position="765"/>
    </location>
</feature>
<feature type="compositionally biased region" description="Polar residues" evidence="1">
    <location>
        <begin position="1051"/>
        <end position="1066"/>
    </location>
</feature>
<evidence type="ECO:0000313" key="4">
    <source>
        <dbReference type="Proteomes" id="UP001177023"/>
    </source>
</evidence>
<feature type="compositionally biased region" description="Basic and acidic residues" evidence="1">
    <location>
        <begin position="915"/>
        <end position="925"/>
    </location>
</feature>
<dbReference type="SUPFAM" id="SSF50729">
    <property type="entry name" value="PH domain-like"/>
    <property type="match status" value="1"/>
</dbReference>
<dbReference type="InterPro" id="IPR001849">
    <property type="entry name" value="PH_domain"/>
</dbReference>
<feature type="compositionally biased region" description="Basic and acidic residues" evidence="1">
    <location>
        <begin position="373"/>
        <end position="388"/>
    </location>
</feature>
<evidence type="ECO:0000256" key="1">
    <source>
        <dbReference type="SAM" id="MobiDB-lite"/>
    </source>
</evidence>
<comment type="caution">
    <text evidence="3">The sequence shown here is derived from an EMBL/GenBank/DDBJ whole genome shotgun (WGS) entry which is preliminary data.</text>
</comment>
<feature type="region of interest" description="Disordered" evidence="1">
    <location>
        <begin position="274"/>
        <end position="335"/>
    </location>
</feature>
<feature type="compositionally biased region" description="Polar residues" evidence="1">
    <location>
        <begin position="288"/>
        <end position="302"/>
    </location>
</feature>
<feature type="compositionally biased region" description="Polar residues" evidence="1">
    <location>
        <begin position="458"/>
        <end position="468"/>
    </location>
</feature>
<dbReference type="PROSITE" id="PS50003">
    <property type="entry name" value="PH_DOMAIN"/>
    <property type="match status" value="1"/>
</dbReference>
<proteinExistence type="predicted"/>
<dbReference type="InterPro" id="IPR011993">
    <property type="entry name" value="PH-like_dom_sf"/>
</dbReference>
<feature type="non-terminal residue" evidence="3">
    <location>
        <position position="1084"/>
    </location>
</feature>
<evidence type="ECO:0000259" key="2">
    <source>
        <dbReference type="PROSITE" id="PS50003"/>
    </source>
</evidence>
<feature type="compositionally biased region" description="Basic and acidic residues" evidence="1">
    <location>
        <begin position="823"/>
        <end position="833"/>
    </location>
</feature>
<feature type="region of interest" description="Disordered" evidence="1">
    <location>
        <begin position="351"/>
        <end position="468"/>
    </location>
</feature>
<evidence type="ECO:0000313" key="3">
    <source>
        <dbReference type="EMBL" id="CAJ0579081.1"/>
    </source>
</evidence>
<feature type="compositionally biased region" description="Low complexity" evidence="1">
    <location>
        <begin position="715"/>
        <end position="732"/>
    </location>
</feature>
<feature type="compositionally biased region" description="Polar residues" evidence="1">
    <location>
        <begin position="733"/>
        <end position="742"/>
    </location>
</feature>
<protein>
    <recommendedName>
        <fullName evidence="2">PH domain-containing protein</fullName>
    </recommendedName>
</protein>
<organism evidence="3 4">
    <name type="scientific">Mesorhabditis spiculigera</name>
    <dbReference type="NCBI Taxonomy" id="96644"/>
    <lineage>
        <taxon>Eukaryota</taxon>
        <taxon>Metazoa</taxon>
        <taxon>Ecdysozoa</taxon>
        <taxon>Nematoda</taxon>
        <taxon>Chromadorea</taxon>
        <taxon>Rhabditida</taxon>
        <taxon>Rhabditina</taxon>
        <taxon>Rhabditomorpha</taxon>
        <taxon>Rhabditoidea</taxon>
        <taxon>Rhabditidae</taxon>
        <taxon>Mesorhabditinae</taxon>
        <taxon>Mesorhabditis</taxon>
    </lineage>
</organism>
<feature type="domain" description="PH" evidence="2">
    <location>
        <begin position="11"/>
        <end position="112"/>
    </location>
</feature>
<feature type="compositionally biased region" description="Basic and acidic residues" evidence="1">
    <location>
        <begin position="787"/>
        <end position="801"/>
    </location>
</feature>
<accession>A0AA36D1P5</accession>